<dbReference type="EMBL" id="UATL01000005">
    <property type="protein sequence ID" value="SPY44029.1"/>
    <property type="molecule type" value="Genomic_DNA"/>
</dbReference>
<dbReference type="AlphaFoldDB" id="A0A2T3QLL0"/>
<feature type="compositionally biased region" description="Basic residues" evidence="1">
    <location>
        <begin position="64"/>
        <end position="74"/>
    </location>
</feature>
<dbReference type="RefSeq" id="WP_005305729.1">
    <property type="nucleotide sequence ID" value="NZ_PYOG01000006.1"/>
</dbReference>
<dbReference type="Proteomes" id="UP000251647">
    <property type="component" value="Unassembled WGS sequence"/>
</dbReference>
<organism evidence="2 3">
    <name type="scientific">Photobacterium damselae</name>
    <dbReference type="NCBI Taxonomy" id="38293"/>
    <lineage>
        <taxon>Bacteria</taxon>
        <taxon>Pseudomonadati</taxon>
        <taxon>Pseudomonadota</taxon>
        <taxon>Gammaproteobacteria</taxon>
        <taxon>Vibrionales</taxon>
        <taxon>Vibrionaceae</taxon>
        <taxon>Photobacterium</taxon>
    </lineage>
</organism>
<dbReference type="OrthoDB" id="8227562at2"/>
<gene>
    <name evidence="2" type="ORF">NCTC11647_02964</name>
</gene>
<evidence type="ECO:0000313" key="2">
    <source>
        <dbReference type="EMBL" id="SPY44029.1"/>
    </source>
</evidence>
<evidence type="ECO:0000313" key="3">
    <source>
        <dbReference type="Proteomes" id="UP000251647"/>
    </source>
</evidence>
<feature type="region of interest" description="Disordered" evidence="1">
    <location>
        <begin position="44"/>
        <end position="109"/>
    </location>
</feature>
<protein>
    <submittedName>
        <fullName evidence="2">Uncharacterized protein</fullName>
    </submittedName>
</protein>
<proteinExistence type="predicted"/>
<sequence length="265" mass="29862">MAKDWSQLQQQFLIDNARTGITAKDWCERQGLNYQSARRYIKVRTAQKHSAHSAQRTAHDKTVRKANKTSKHSKGNRDNKNRLGRDSKGRFTEGNPGNTNIPTNAFEKGNQYSRKHGGYATRFDDCSLFDDAVEMSLQEELILCRARALSCIDTMKLIRIDLKNATSVEQRIELYNAIASTEQALDKNVIRIESITKTLSSIRIDDVNEYKIIADTSRIEAATNKLNLESDKLAKDGKGSITPISEMISELQEMGSDGLMSNIDE</sequence>
<feature type="compositionally biased region" description="Basic and acidic residues" evidence="1">
    <location>
        <begin position="75"/>
        <end position="91"/>
    </location>
</feature>
<evidence type="ECO:0000256" key="1">
    <source>
        <dbReference type="SAM" id="MobiDB-lite"/>
    </source>
</evidence>
<name>A0A2T3QLL0_PHODM</name>
<accession>A0A2T3QLL0</accession>
<reference evidence="2 3" key="1">
    <citation type="submission" date="2018-06" db="EMBL/GenBank/DDBJ databases">
        <authorList>
            <consortium name="Pathogen Informatics"/>
            <person name="Doyle S."/>
        </authorList>
    </citation>
    <scope>NUCLEOTIDE SEQUENCE [LARGE SCALE GENOMIC DNA]</scope>
    <source>
        <strain evidence="2 3">NCTC11647</strain>
    </source>
</reference>